<dbReference type="InterPro" id="IPR012851">
    <property type="entry name" value="Spore_coat_CotF-like"/>
</dbReference>
<proteinExistence type="inferred from homology"/>
<comment type="similarity">
    <text evidence="3">Belongs to the CotF family.</text>
</comment>
<evidence type="ECO:0000313" key="5">
    <source>
        <dbReference type="Proteomes" id="UP000183995"/>
    </source>
</evidence>
<evidence type="ECO:0000256" key="1">
    <source>
        <dbReference type="ARBA" id="ARBA00022969"/>
    </source>
</evidence>
<dbReference type="InterPro" id="IPR012347">
    <property type="entry name" value="Ferritin-like"/>
</dbReference>
<keyword evidence="1" id="KW-0749">Sporulation</keyword>
<accession>A0A1M5YGU8</accession>
<dbReference type="Proteomes" id="UP000183995">
    <property type="component" value="Unassembled WGS sequence"/>
</dbReference>
<dbReference type="Gene3D" id="1.20.1260.10">
    <property type="match status" value="1"/>
</dbReference>
<dbReference type="OrthoDB" id="1930261at2"/>
<comment type="subcellular location">
    <subcellularLocation>
        <location evidence="2">Spore coat</location>
    </subcellularLocation>
</comment>
<dbReference type="PANTHER" id="PTHR39183">
    <property type="entry name" value="SPORE COAT PROTEIN F-LIKE PROTEIN YHCQ"/>
    <property type="match status" value="1"/>
</dbReference>
<keyword evidence="5" id="KW-1185">Reference proteome</keyword>
<evidence type="ECO:0000313" key="4">
    <source>
        <dbReference type="EMBL" id="SHI11255.1"/>
    </source>
</evidence>
<dbReference type="STRING" id="1123282.SAMN02745823_02522"/>
<protein>
    <submittedName>
        <fullName evidence="4">Similar to spore coat protein</fullName>
    </submittedName>
</protein>
<keyword evidence="4" id="KW-0946">Virion</keyword>
<dbReference type="AlphaFoldDB" id="A0A1M5YGU8"/>
<dbReference type="RefSeq" id="WP_073079541.1">
    <property type="nucleotide sequence ID" value="NZ_FQXV01000008.1"/>
</dbReference>
<evidence type="ECO:0000256" key="2">
    <source>
        <dbReference type="ARBA" id="ARBA00024325"/>
    </source>
</evidence>
<dbReference type="EMBL" id="FQXV01000008">
    <property type="protein sequence ID" value="SHI11255.1"/>
    <property type="molecule type" value="Genomic_DNA"/>
</dbReference>
<dbReference type="Pfam" id="PF07875">
    <property type="entry name" value="Coat_F"/>
    <property type="match status" value="1"/>
</dbReference>
<sequence>MAPSAPAETALSRLTDQVIAADLLISAKAGIQAYAAAISSSSTPAVRNLLKKQLDQTISFQEQVSSYIAERGWYNAYDAAEQLKTDAGQAQNTLSLLR</sequence>
<keyword evidence="4" id="KW-0167">Capsid protein</keyword>
<organism evidence="4 5">
    <name type="scientific">Sporobacter termitidis DSM 10068</name>
    <dbReference type="NCBI Taxonomy" id="1123282"/>
    <lineage>
        <taxon>Bacteria</taxon>
        <taxon>Bacillati</taxon>
        <taxon>Bacillota</taxon>
        <taxon>Clostridia</taxon>
        <taxon>Eubacteriales</taxon>
        <taxon>Oscillospiraceae</taxon>
        <taxon>Sporobacter</taxon>
    </lineage>
</organism>
<reference evidence="4 5" key="1">
    <citation type="submission" date="2016-11" db="EMBL/GenBank/DDBJ databases">
        <authorList>
            <person name="Jaros S."/>
            <person name="Januszkiewicz K."/>
            <person name="Wedrychowicz H."/>
        </authorList>
    </citation>
    <scope>NUCLEOTIDE SEQUENCE [LARGE SCALE GENOMIC DNA]</scope>
    <source>
        <strain evidence="4 5">DSM 10068</strain>
    </source>
</reference>
<dbReference type="PANTHER" id="PTHR39183:SF1">
    <property type="entry name" value="SPORE COAT PROTEIN F-LIKE PROTEIN YHCQ"/>
    <property type="match status" value="1"/>
</dbReference>
<gene>
    <name evidence="4" type="ORF">SAMN02745823_02522</name>
</gene>
<name>A0A1M5YGU8_9FIRM</name>
<dbReference type="GO" id="GO:0030435">
    <property type="term" value="P:sporulation resulting in formation of a cellular spore"/>
    <property type="evidence" value="ECO:0007669"/>
    <property type="project" value="UniProtKB-KW"/>
</dbReference>
<evidence type="ECO:0000256" key="3">
    <source>
        <dbReference type="ARBA" id="ARBA00024344"/>
    </source>
</evidence>